<evidence type="ECO:0000313" key="3">
    <source>
        <dbReference type="Proteomes" id="UP000281915"/>
    </source>
</evidence>
<dbReference type="EMBL" id="RHHT01000080">
    <property type="protein sequence ID" value="RNB68633.1"/>
    <property type="molecule type" value="Genomic_DNA"/>
</dbReference>
<feature type="chain" id="PRO_5038646113" description="Glycosyl hydrolase-like 10 domain-containing protein" evidence="1">
    <location>
        <begin position="25"/>
        <end position="565"/>
    </location>
</feature>
<feature type="signal peptide" evidence="1">
    <location>
        <begin position="1"/>
        <end position="24"/>
    </location>
</feature>
<evidence type="ECO:0000313" key="2">
    <source>
        <dbReference type="EMBL" id="RNB68633.1"/>
    </source>
</evidence>
<dbReference type="Proteomes" id="UP000281915">
    <property type="component" value="Unassembled WGS sequence"/>
</dbReference>
<proteinExistence type="predicted"/>
<dbReference type="SUPFAM" id="SSF51445">
    <property type="entry name" value="(Trans)glycosidases"/>
    <property type="match status" value="1"/>
</dbReference>
<name>A0A3M8BZ49_9BACL</name>
<dbReference type="AlphaFoldDB" id="A0A3M8BZ49"/>
<keyword evidence="1" id="KW-0732">Signal</keyword>
<dbReference type="RefSeq" id="WP_122915677.1">
    <property type="nucleotide sequence ID" value="NZ_RHHT01000080.1"/>
</dbReference>
<accession>A0A3M8BZ49</accession>
<organism evidence="2 3">
    <name type="scientific">Brevibacillus panacihumi</name>
    <dbReference type="NCBI Taxonomy" id="497735"/>
    <lineage>
        <taxon>Bacteria</taxon>
        <taxon>Bacillati</taxon>
        <taxon>Bacillota</taxon>
        <taxon>Bacilli</taxon>
        <taxon>Bacillales</taxon>
        <taxon>Paenibacillaceae</taxon>
        <taxon>Brevibacillus</taxon>
    </lineage>
</organism>
<protein>
    <recommendedName>
        <fullName evidence="4">Glycosyl hydrolase-like 10 domain-containing protein</fullName>
    </recommendedName>
</protein>
<evidence type="ECO:0000256" key="1">
    <source>
        <dbReference type="SAM" id="SignalP"/>
    </source>
</evidence>
<gene>
    <name evidence="2" type="ORF">EDM58_24550</name>
</gene>
<comment type="caution">
    <text evidence="2">The sequence shown here is derived from an EMBL/GenBank/DDBJ whole genome shotgun (WGS) entry which is preliminary data.</text>
</comment>
<dbReference type="InterPro" id="IPR017853">
    <property type="entry name" value="GH"/>
</dbReference>
<evidence type="ECO:0008006" key="4">
    <source>
        <dbReference type="Google" id="ProtNLM"/>
    </source>
</evidence>
<reference evidence="2 3" key="1">
    <citation type="submission" date="2018-10" db="EMBL/GenBank/DDBJ databases">
        <title>Phylogenomics of Brevibacillus.</title>
        <authorList>
            <person name="Dunlap C."/>
        </authorList>
    </citation>
    <scope>NUCLEOTIDE SEQUENCE [LARGE SCALE GENOMIC DNA]</scope>
    <source>
        <strain evidence="2 3">JCM 15085</strain>
    </source>
</reference>
<sequence>MKAKKLTFSVLCLTIGFLFGFSSAEQKSKATWIWQADKIGEEKREILAFSKQNNIDILYVRMDMNRPFEYYRSFIREASAHGIKVHAVAGHPAWAWKSHQDRMLKIVNWVKQYNREAQEDERIQGIQLDIEPYLLPEWHQDQEQVIREWKANIQVFVEAVKADSDLETSAAIAFWLDEIKSGEGSDMPLSSWMIRHFDTLVLMAYRDKVAGPAGILEQIDSEMKDGDRMGKNLLVAVNLKEGDEDHTTFAEEGTAEMQKQLDLLSQNLNQHASFKGVAIHDYRYWKELSSERATPAKKPSPYIGTYIWRAETLLTEREEILAFAQEKGVNLLYIRIDMNLPFQEYQRFNREVRAVGIEVHAMGGHPIWALEESRSKILKLVQWVKSYNEAASEEEKWAGVHLDIEPYVMPVWHTDKEGLLRQWMENMQAFVAEAGKSPGLKTSVDLAAWLDNSPTPGQPELPFSHWMISQLDHTTMMAFRDQAEGEGGILSLVDSEIRYAESIGKDLIVAVEMKESREANYVTFYEEGKAEMMRQLDLVTRSLGVHSSFKGIAVHAYEYWKNAKD</sequence>